<feature type="region of interest" description="Disordered" evidence="1">
    <location>
        <begin position="150"/>
        <end position="181"/>
    </location>
</feature>
<gene>
    <name evidence="3" type="ORF">FKW44_022070</name>
</gene>
<dbReference type="EMBL" id="CP045905">
    <property type="protein sequence ID" value="QQP36852.1"/>
    <property type="molecule type" value="Genomic_DNA"/>
</dbReference>
<organism evidence="3 4">
    <name type="scientific">Caligus rogercresseyi</name>
    <name type="common">Sea louse</name>
    <dbReference type="NCBI Taxonomy" id="217165"/>
    <lineage>
        <taxon>Eukaryota</taxon>
        <taxon>Metazoa</taxon>
        <taxon>Ecdysozoa</taxon>
        <taxon>Arthropoda</taxon>
        <taxon>Crustacea</taxon>
        <taxon>Multicrustacea</taxon>
        <taxon>Hexanauplia</taxon>
        <taxon>Copepoda</taxon>
        <taxon>Siphonostomatoida</taxon>
        <taxon>Caligidae</taxon>
        <taxon>Caligus</taxon>
    </lineage>
</organism>
<keyword evidence="4" id="KW-1185">Reference proteome</keyword>
<keyword evidence="3" id="KW-0407">Ion channel</keyword>
<sequence length="281" mass="30324">LRQHSPKNKLGSYRDMIYAIFGMPLFLMWASQWAPSSPTASNSSTPTFKRRAAAALARQAASRSPKFLLDASSQISLDHGANRKSEDTEREPSVYDNVLEDDTGDADTGKPGKALQSVVSISTPSGTPTTTLHHGGNNFALTSSSPQFLFASNNHRKPSNDEETHSKELGEHGPQSSGGAGGINGGRVPVLPVLAFVGGYIALGRLLLFHHAYDHRLWRFCSGDAVLNDDSEHGQAKLILACIYVLMGLAVISMAINLRSRKLAIDMGIIENPLDEEVTSR</sequence>
<feature type="region of interest" description="Disordered" evidence="1">
    <location>
        <begin position="79"/>
        <end position="112"/>
    </location>
</feature>
<dbReference type="Proteomes" id="UP000595437">
    <property type="component" value="Chromosome 16"/>
</dbReference>
<evidence type="ECO:0000256" key="2">
    <source>
        <dbReference type="SAM" id="Phobius"/>
    </source>
</evidence>
<feature type="compositionally biased region" description="Basic and acidic residues" evidence="1">
    <location>
        <begin position="80"/>
        <end position="93"/>
    </location>
</feature>
<feature type="compositionally biased region" description="Basic and acidic residues" evidence="1">
    <location>
        <begin position="158"/>
        <end position="171"/>
    </location>
</feature>
<evidence type="ECO:0000313" key="4">
    <source>
        <dbReference type="Proteomes" id="UP000595437"/>
    </source>
</evidence>
<dbReference type="GO" id="GO:0034220">
    <property type="term" value="P:monoatomic ion transmembrane transport"/>
    <property type="evidence" value="ECO:0007669"/>
    <property type="project" value="UniProtKB-KW"/>
</dbReference>
<reference evidence="4" key="1">
    <citation type="submission" date="2021-01" db="EMBL/GenBank/DDBJ databases">
        <title>Caligus Genome Assembly.</title>
        <authorList>
            <person name="Gallardo-Escarate C."/>
        </authorList>
    </citation>
    <scope>NUCLEOTIDE SEQUENCE [LARGE SCALE GENOMIC DNA]</scope>
</reference>
<keyword evidence="3" id="KW-0406">Ion transport</keyword>
<keyword evidence="2" id="KW-0472">Membrane</keyword>
<dbReference type="OrthoDB" id="297496at2759"/>
<evidence type="ECO:0000256" key="1">
    <source>
        <dbReference type="SAM" id="MobiDB-lite"/>
    </source>
</evidence>
<keyword evidence="2" id="KW-1133">Transmembrane helix</keyword>
<proteinExistence type="predicted"/>
<evidence type="ECO:0000313" key="3">
    <source>
        <dbReference type="EMBL" id="QQP36852.1"/>
    </source>
</evidence>
<keyword evidence="2" id="KW-0812">Transmembrane</keyword>
<dbReference type="AlphaFoldDB" id="A0A7T8JVL1"/>
<keyword evidence="3" id="KW-0813">Transport</keyword>
<name>A0A7T8JVL1_CALRO</name>
<feature type="transmembrane region" description="Helical" evidence="2">
    <location>
        <begin position="238"/>
        <end position="258"/>
    </location>
</feature>
<accession>A0A7T8JVL1</accession>
<feature type="non-terminal residue" evidence="3">
    <location>
        <position position="281"/>
    </location>
</feature>
<protein>
    <submittedName>
        <fullName evidence="3">Potassium channel subfamily K member 3like</fullName>
    </submittedName>
</protein>